<evidence type="ECO:0000313" key="3">
    <source>
        <dbReference type="Proteomes" id="UP000199215"/>
    </source>
</evidence>
<accession>A0A1H6K7T8</accession>
<dbReference type="PANTHER" id="PTHR41534">
    <property type="entry name" value="BLR3401 PROTEIN"/>
    <property type="match status" value="1"/>
</dbReference>
<keyword evidence="3" id="KW-1185">Reference proteome</keyword>
<dbReference type="InterPro" id="IPR032710">
    <property type="entry name" value="NTF2-like_dom_sf"/>
</dbReference>
<keyword evidence="1" id="KW-0560">Oxidoreductase</keyword>
<keyword evidence="2" id="KW-0223">Dioxygenase</keyword>
<evidence type="ECO:0000256" key="1">
    <source>
        <dbReference type="ARBA" id="ARBA00023002"/>
    </source>
</evidence>
<dbReference type="Gene3D" id="3.10.450.50">
    <property type="match status" value="1"/>
</dbReference>
<dbReference type="EMBL" id="FNWU01000030">
    <property type="protein sequence ID" value="SEH67855.1"/>
    <property type="molecule type" value="Genomic_DNA"/>
</dbReference>
<dbReference type="Pfam" id="PF00866">
    <property type="entry name" value="Ring_hydroxyl_B"/>
    <property type="match status" value="1"/>
</dbReference>
<dbReference type="GO" id="GO:0051213">
    <property type="term" value="F:dioxygenase activity"/>
    <property type="evidence" value="ECO:0007669"/>
    <property type="project" value="UniProtKB-KW"/>
</dbReference>
<protein>
    <submittedName>
        <fullName evidence="2">3-phenylpropionate/cinnamic acid dioxygenase, small subunit</fullName>
    </submittedName>
</protein>
<name>A0A1H6K7T8_9EURY</name>
<gene>
    <name evidence="2" type="ORF">SAMN05192561_13010</name>
</gene>
<dbReference type="GO" id="GO:0019380">
    <property type="term" value="P:3-phenylpropionate catabolic process"/>
    <property type="evidence" value="ECO:0007669"/>
    <property type="project" value="TreeGrafter"/>
</dbReference>
<dbReference type="RefSeq" id="WP_092818056.1">
    <property type="nucleotide sequence ID" value="NZ_FNWU01000030.1"/>
</dbReference>
<dbReference type="CDD" id="cd00667">
    <property type="entry name" value="ring_hydroxylating_dioxygenases_beta"/>
    <property type="match status" value="1"/>
</dbReference>
<dbReference type="STRING" id="1267564.SAMN05192561_13010"/>
<evidence type="ECO:0000313" key="2">
    <source>
        <dbReference type="EMBL" id="SEH67855.1"/>
    </source>
</evidence>
<dbReference type="Proteomes" id="UP000199215">
    <property type="component" value="Unassembled WGS sequence"/>
</dbReference>
<dbReference type="OrthoDB" id="236062at2157"/>
<proteinExistence type="predicted"/>
<dbReference type="InterPro" id="IPR000391">
    <property type="entry name" value="Rng_hydr_dOase-bsu"/>
</dbReference>
<sequence>MAANTDRDSELDRFLLKQRVERFLYEEASLLDRREQTEWLALLDEDIEYKAPLRVTREHVNDSFSRSAYYFDEDYGSLEARIQRFESEYAWSERPPSRTRRFVTNVRATERDDGAVDAESYLLLYYGQGDDSSYTFLAGRREDVLRPNGETFTIAKRHVFLDHAVPEIDKISVFL</sequence>
<dbReference type="PANTHER" id="PTHR41534:SF2">
    <property type="entry name" value="3-PHENYLPROPIONATE_CINNAMIC ACID DIOXYGENASE SUBUNIT BETA"/>
    <property type="match status" value="1"/>
</dbReference>
<dbReference type="NCBIfam" id="NF007479">
    <property type="entry name" value="PRK10069.1"/>
    <property type="match status" value="1"/>
</dbReference>
<reference evidence="2 3" key="1">
    <citation type="submission" date="2016-10" db="EMBL/GenBank/DDBJ databases">
        <authorList>
            <person name="de Groot N.N."/>
        </authorList>
    </citation>
    <scope>NUCLEOTIDE SEQUENCE [LARGE SCALE GENOMIC DNA]</scope>
    <source>
        <strain evidence="2 3">IBRC-M10418</strain>
    </source>
</reference>
<dbReference type="AlphaFoldDB" id="A0A1H6K7T8"/>
<dbReference type="SUPFAM" id="SSF54427">
    <property type="entry name" value="NTF2-like"/>
    <property type="match status" value="1"/>
</dbReference>
<organism evidence="2 3">
    <name type="scientific">Halopenitus malekzadehii</name>
    <dbReference type="NCBI Taxonomy" id="1267564"/>
    <lineage>
        <taxon>Archaea</taxon>
        <taxon>Methanobacteriati</taxon>
        <taxon>Methanobacteriota</taxon>
        <taxon>Stenosarchaea group</taxon>
        <taxon>Halobacteria</taxon>
        <taxon>Halobacteriales</taxon>
        <taxon>Haloferacaceae</taxon>
        <taxon>Halopenitus</taxon>
    </lineage>
</organism>